<dbReference type="Pfam" id="PF00505">
    <property type="entry name" value="HMG_box"/>
    <property type="match status" value="1"/>
</dbReference>
<reference evidence="9 10" key="1">
    <citation type="journal article" date="2006" name="Science">
        <title>Phytophthora genome sequences uncover evolutionary origins and mechanisms of pathogenesis.</title>
        <authorList>
            <person name="Tyler B.M."/>
            <person name="Tripathy S."/>
            <person name="Zhang X."/>
            <person name="Dehal P."/>
            <person name="Jiang R.H."/>
            <person name="Aerts A."/>
            <person name="Arredondo F.D."/>
            <person name="Baxter L."/>
            <person name="Bensasson D."/>
            <person name="Beynon J.L."/>
            <person name="Chapman J."/>
            <person name="Damasceno C.M."/>
            <person name="Dorrance A.E."/>
            <person name="Dou D."/>
            <person name="Dickerman A.W."/>
            <person name="Dubchak I.L."/>
            <person name="Garbelotto M."/>
            <person name="Gijzen M."/>
            <person name="Gordon S.G."/>
            <person name="Govers F."/>
            <person name="Grunwald N.J."/>
            <person name="Huang W."/>
            <person name="Ivors K.L."/>
            <person name="Jones R.W."/>
            <person name="Kamoun S."/>
            <person name="Krampis K."/>
            <person name="Lamour K.H."/>
            <person name="Lee M.K."/>
            <person name="McDonald W.H."/>
            <person name="Medina M."/>
            <person name="Meijer H.J."/>
            <person name="Nordberg E.K."/>
            <person name="Maclean D.J."/>
            <person name="Ospina-Giraldo M.D."/>
            <person name="Morris P.F."/>
            <person name="Phuntumart V."/>
            <person name="Putnam N.H."/>
            <person name="Rash S."/>
            <person name="Rose J.K."/>
            <person name="Sakihama Y."/>
            <person name="Salamov A.A."/>
            <person name="Savidor A."/>
            <person name="Scheuring C.F."/>
            <person name="Smith B.M."/>
            <person name="Sobral B.W."/>
            <person name="Terry A."/>
            <person name="Torto-Alalibo T.A."/>
            <person name="Win J."/>
            <person name="Xu Z."/>
            <person name="Zhang H."/>
            <person name="Grigoriev I.V."/>
            <person name="Rokhsar D.S."/>
            <person name="Boore J.L."/>
        </authorList>
    </citation>
    <scope>NUCLEOTIDE SEQUENCE [LARGE SCALE GENOMIC DNA]</scope>
    <source>
        <strain evidence="9 10">P6497</strain>
    </source>
</reference>
<keyword evidence="10" id="KW-1185">Reference proteome</keyword>
<keyword evidence="5 6" id="KW-0539">Nucleus</keyword>
<keyword evidence="4" id="KW-0804">Transcription</keyword>
<feature type="DNA-binding region" description="HMG box" evidence="6">
    <location>
        <begin position="407"/>
        <end position="477"/>
    </location>
</feature>
<dbReference type="SMR" id="G4ZHA6"/>
<proteinExistence type="inferred from homology"/>
<dbReference type="PROSITE" id="PS50118">
    <property type="entry name" value="HMG_BOX_2"/>
    <property type="match status" value="1"/>
</dbReference>
<dbReference type="GO" id="GO:0003677">
    <property type="term" value="F:DNA binding"/>
    <property type="evidence" value="ECO:0007669"/>
    <property type="project" value="UniProtKB-UniRule"/>
</dbReference>
<evidence type="ECO:0000256" key="2">
    <source>
        <dbReference type="ARBA" id="ARBA00010239"/>
    </source>
</evidence>
<evidence type="ECO:0000256" key="1">
    <source>
        <dbReference type="ARBA" id="ARBA00004123"/>
    </source>
</evidence>
<comment type="similarity">
    <text evidence="2">Belongs to the SNF5 family.</text>
</comment>
<evidence type="ECO:0000256" key="6">
    <source>
        <dbReference type="PROSITE-ProRule" id="PRU00267"/>
    </source>
</evidence>
<accession>G4ZHA6</accession>
<evidence type="ECO:0000256" key="4">
    <source>
        <dbReference type="ARBA" id="ARBA00023163"/>
    </source>
</evidence>
<organism evidence="9 10">
    <name type="scientific">Phytophthora sojae (strain P6497)</name>
    <name type="common">Soybean stem and root rot agent</name>
    <name type="synonym">Phytophthora megasperma f. sp. glycines</name>
    <dbReference type="NCBI Taxonomy" id="1094619"/>
    <lineage>
        <taxon>Eukaryota</taxon>
        <taxon>Sar</taxon>
        <taxon>Stramenopiles</taxon>
        <taxon>Oomycota</taxon>
        <taxon>Peronosporomycetes</taxon>
        <taxon>Peronosporales</taxon>
        <taxon>Peronosporaceae</taxon>
        <taxon>Phytophthora</taxon>
    </lineage>
</organism>
<dbReference type="KEGG" id="psoj:PHYSODRAFT_351120"/>
<dbReference type="GO" id="GO:0000228">
    <property type="term" value="C:nuclear chromosome"/>
    <property type="evidence" value="ECO:0007669"/>
    <property type="project" value="InterPro"/>
</dbReference>
<evidence type="ECO:0000256" key="3">
    <source>
        <dbReference type="ARBA" id="ARBA00023015"/>
    </source>
</evidence>
<evidence type="ECO:0000313" key="9">
    <source>
        <dbReference type="EMBL" id="EGZ17155.1"/>
    </source>
</evidence>
<dbReference type="Proteomes" id="UP000002640">
    <property type="component" value="Unassembled WGS sequence"/>
</dbReference>
<dbReference type="AlphaFoldDB" id="G4ZHA6"/>
<protein>
    <recommendedName>
        <fullName evidence="8">HMG box domain-containing protein</fullName>
    </recommendedName>
</protein>
<evidence type="ECO:0000256" key="5">
    <source>
        <dbReference type="ARBA" id="ARBA00023242"/>
    </source>
</evidence>
<evidence type="ECO:0000259" key="8">
    <source>
        <dbReference type="PROSITE" id="PS50118"/>
    </source>
</evidence>
<keyword evidence="6" id="KW-0238">DNA-binding</keyword>
<feature type="compositionally biased region" description="Acidic residues" evidence="7">
    <location>
        <begin position="530"/>
        <end position="542"/>
    </location>
</feature>
<feature type="region of interest" description="Disordered" evidence="7">
    <location>
        <begin position="519"/>
        <end position="542"/>
    </location>
</feature>
<dbReference type="EMBL" id="JH159154">
    <property type="protein sequence ID" value="EGZ17155.1"/>
    <property type="molecule type" value="Genomic_DNA"/>
</dbReference>
<dbReference type="STRING" id="1094619.G4ZHA6"/>
<dbReference type="GeneID" id="20649197"/>
<evidence type="ECO:0000313" key="10">
    <source>
        <dbReference type="Proteomes" id="UP000002640"/>
    </source>
</evidence>
<name>G4ZHA6_PHYSP</name>
<dbReference type="RefSeq" id="XP_009526213.1">
    <property type="nucleotide sequence ID" value="XM_009527918.1"/>
</dbReference>
<comment type="subcellular location">
    <subcellularLocation>
        <location evidence="1">Nucleus</location>
    </subcellularLocation>
</comment>
<gene>
    <name evidence="9" type="ORF">PHYSODRAFT_351120</name>
</gene>
<dbReference type="SMART" id="SM00398">
    <property type="entry name" value="HMG"/>
    <property type="match status" value="1"/>
</dbReference>
<dbReference type="InterPro" id="IPR036910">
    <property type="entry name" value="HMG_box_dom_sf"/>
</dbReference>
<feature type="domain" description="HMG box" evidence="8">
    <location>
        <begin position="407"/>
        <end position="477"/>
    </location>
</feature>
<feature type="region of interest" description="Disordered" evidence="7">
    <location>
        <begin position="125"/>
        <end position="145"/>
    </location>
</feature>
<keyword evidence="3" id="KW-0805">Transcription regulation</keyword>
<dbReference type="GO" id="GO:0006338">
    <property type="term" value="P:chromatin remodeling"/>
    <property type="evidence" value="ECO:0007669"/>
    <property type="project" value="InterPro"/>
</dbReference>
<dbReference type="InterPro" id="IPR009071">
    <property type="entry name" value="HMG_box_dom"/>
</dbReference>
<evidence type="ECO:0000256" key="7">
    <source>
        <dbReference type="SAM" id="MobiDB-lite"/>
    </source>
</evidence>
<sequence length="542" mass="61044">MSGGGSGDWHSAADRLALFMQRYAVPDEKVARQLGWPEEQLRAYLSPEARRLKAASDIADTAVDKLLMRYRVALAHQSLKSATTKPLKPLDGGARRSTVPTQFGRNVSDRRSIIHADATPAQLKAAAEAEQTNTGNRKRKRRAIVQPLDASRSKMKVAALKEEANKEKGVTDSTTDQLDVRKPQRLTKSELICPIRLDVDLDGVRFQDTFIVNAALTTCSPEVIATQIAHDEKMSDKLKDAIAESIRRQILTFTSCLSTEQKGGRIYPIYLDLIIDGFSLRDQFEWDISNDCIATQTFACTLCADMNLPKKFEPAIVFSIYEQVAAYRIALSGSKWIGANPFQVKGTGVTLPTSSAGYIEVMPPLDDVVRSTADAKLWQPVLSELSREERTYLSARQTAARACEDRLPRPINPFIVYCQMQKEALGKTRRSASETRKIMGDMWRKCTDEEKEYYSQLTEVENEKRRRDHILDMRDRAIADWEEDEARRKGLLASTTLEASAEYFRGLLLENYMSERHEVDLNKVESAAETGEEDETDENEET</sequence>
<dbReference type="InterPro" id="IPR006939">
    <property type="entry name" value="SNF5"/>
</dbReference>
<dbReference type="OMA" id="DMWRKCT"/>
<dbReference type="SUPFAM" id="SSF47095">
    <property type="entry name" value="HMG-box"/>
    <property type="match status" value="1"/>
</dbReference>
<dbReference type="Pfam" id="PF04855">
    <property type="entry name" value="SNF5"/>
    <property type="match status" value="1"/>
</dbReference>
<dbReference type="PANTHER" id="PTHR10019">
    <property type="entry name" value="SNF5"/>
    <property type="match status" value="1"/>
</dbReference>
<dbReference type="InParanoid" id="G4ZHA6"/>
<dbReference type="Gene3D" id="1.10.30.10">
    <property type="entry name" value="High mobility group box domain"/>
    <property type="match status" value="1"/>
</dbReference>